<dbReference type="GO" id="GO:0052621">
    <property type="term" value="F:diguanylate cyclase activity"/>
    <property type="evidence" value="ECO:0007669"/>
    <property type="project" value="UniProtKB-EC"/>
</dbReference>
<dbReference type="Gene3D" id="1.10.3210.10">
    <property type="entry name" value="Hypothetical protein af1432"/>
    <property type="match status" value="1"/>
</dbReference>
<dbReference type="CDD" id="cd01949">
    <property type="entry name" value="GGDEF"/>
    <property type="match status" value="1"/>
</dbReference>
<dbReference type="CDD" id="cd00130">
    <property type="entry name" value="PAS"/>
    <property type="match status" value="2"/>
</dbReference>
<dbReference type="InterPro" id="IPR000160">
    <property type="entry name" value="GGDEF_dom"/>
</dbReference>
<dbReference type="NCBIfam" id="TIGR00229">
    <property type="entry name" value="sensory_box"/>
    <property type="match status" value="2"/>
</dbReference>
<keyword evidence="7" id="KW-1185">Reference proteome</keyword>
<dbReference type="SMART" id="SM00267">
    <property type="entry name" value="GGDEF"/>
    <property type="match status" value="1"/>
</dbReference>
<dbReference type="SUPFAM" id="SSF109604">
    <property type="entry name" value="HD-domain/PDEase-like"/>
    <property type="match status" value="1"/>
</dbReference>
<dbReference type="InterPro" id="IPR035965">
    <property type="entry name" value="PAS-like_dom_sf"/>
</dbReference>
<feature type="domain" description="PAS" evidence="1">
    <location>
        <begin position="152"/>
        <end position="228"/>
    </location>
</feature>
<keyword evidence="6" id="KW-0548">Nucleotidyltransferase</keyword>
<feature type="domain" description="PAC" evidence="2">
    <location>
        <begin position="230"/>
        <end position="281"/>
    </location>
</feature>
<dbReference type="Pfam" id="PF08447">
    <property type="entry name" value="PAS_3"/>
    <property type="match status" value="1"/>
</dbReference>
<dbReference type="InterPro" id="IPR052155">
    <property type="entry name" value="Biofilm_reg_signaling"/>
</dbReference>
<dbReference type="Gene3D" id="3.30.70.270">
    <property type="match status" value="1"/>
</dbReference>
<feature type="domain" description="HD-GYP" evidence="5">
    <location>
        <begin position="556"/>
        <end position="747"/>
    </location>
</feature>
<evidence type="ECO:0000259" key="1">
    <source>
        <dbReference type="PROSITE" id="PS50112"/>
    </source>
</evidence>
<sequence>MPPQNYNRNYLSEQELRDDNWKLKERVKELKALYYLSELLRAKNNSINYILADLAHKLGQFWQFPEITAVRISFRDKEFYSPAFKESRWKQSSEIELSQNENGLIEIFYLEKRAAADEGPFLKEKRNLLETISNILAEALENRLYAEQLQRKNEYLDSLIFQTPSVIYSYHIRGNKFRMDFVHDNIEQVLGWKKETVTAKAKADYLQLIHPDDHEKLIKKIANIRNKDKFSEEYRLKDIWGNYRWVRDYQEIKNRTSDFVKVVGSFRDIHKYKITQQELKRQERRYRTIFESAPMGIMIEDDKGNILKVNNKFAEITNYKKEELEGSSIYDKLLSEEQFEIAKKNIEKILNGQDLEFDIKNFSKDGKSFYSHLKETKIILEDGRKGILSMQIDINERKKQEERIKYLLYRDVLTDTYNRRFLEEELDNLDSKDNLPLAIIMADINGLKIINDSYGHSEGDKFLIKIAEILKQSISEDDILARYGGDEFIIILTSTTAEEAQAVLKKIKANCRKTDTDEIPVSISFGLAVKETVGEDIHEVMKKADNLMYQKKLLAGRSSKNKIVKSLLSSLKAKSDETEAHALRMMDLCSDLAAKLKLSSSEKNRLSLLASLHDIGKTTISEDILNKKDKLTAEEWEIMKGHSKRGYKIATASEDFVRVADEILSHHEKWDGSGYPRQLKGEEIPYLARIISIIDAYDVMTNYRVYSPAISIEEALAEIERCSGTQFDPELAAEFIEMIKETNKRSA</sequence>
<protein>
    <submittedName>
        <fullName evidence="6">Diguanylate cyclase</fullName>
        <ecNumber evidence="6">2.7.7.65</ecNumber>
    </submittedName>
</protein>
<evidence type="ECO:0000259" key="5">
    <source>
        <dbReference type="PROSITE" id="PS51832"/>
    </source>
</evidence>
<dbReference type="SUPFAM" id="SSF55073">
    <property type="entry name" value="Nucleotide cyclase"/>
    <property type="match status" value="1"/>
</dbReference>
<keyword evidence="6" id="KW-0808">Transferase</keyword>
<dbReference type="PANTHER" id="PTHR44757:SF2">
    <property type="entry name" value="BIOFILM ARCHITECTURE MAINTENANCE PROTEIN MBAA"/>
    <property type="match status" value="1"/>
</dbReference>
<dbReference type="InterPro" id="IPR029787">
    <property type="entry name" value="Nucleotide_cyclase"/>
</dbReference>
<dbReference type="InterPro" id="IPR006674">
    <property type="entry name" value="HD_domain"/>
</dbReference>
<organism evidence="6 7">
    <name type="scientific">Halanaerobium polyolivorans</name>
    <dbReference type="NCBI Taxonomy" id="2886943"/>
    <lineage>
        <taxon>Bacteria</taxon>
        <taxon>Bacillati</taxon>
        <taxon>Bacillota</taxon>
        <taxon>Clostridia</taxon>
        <taxon>Halanaerobiales</taxon>
        <taxon>Halanaerobiaceae</taxon>
        <taxon>Halanaerobium</taxon>
    </lineage>
</organism>
<dbReference type="PANTHER" id="PTHR44757">
    <property type="entry name" value="DIGUANYLATE CYCLASE DGCP"/>
    <property type="match status" value="1"/>
</dbReference>
<dbReference type="SUPFAM" id="SSF55785">
    <property type="entry name" value="PYP-like sensor domain (PAS domain)"/>
    <property type="match status" value="2"/>
</dbReference>
<dbReference type="SMART" id="SM00091">
    <property type="entry name" value="PAS"/>
    <property type="match status" value="2"/>
</dbReference>
<dbReference type="Pfam" id="PF00990">
    <property type="entry name" value="GGDEF"/>
    <property type="match status" value="1"/>
</dbReference>
<dbReference type="PROSITE" id="PS50112">
    <property type="entry name" value="PAS"/>
    <property type="match status" value="2"/>
</dbReference>
<dbReference type="Gene3D" id="3.30.450.20">
    <property type="entry name" value="PAS domain"/>
    <property type="match status" value="2"/>
</dbReference>
<dbReference type="PROSITE" id="PS50113">
    <property type="entry name" value="PAC"/>
    <property type="match status" value="2"/>
</dbReference>
<dbReference type="RefSeq" id="WP_229345720.1">
    <property type="nucleotide sequence ID" value="NZ_JAJFAT010000009.1"/>
</dbReference>
<accession>A0AAW4WVW3</accession>
<dbReference type="InterPro" id="IPR043128">
    <property type="entry name" value="Rev_trsase/Diguanyl_cyclase"/>
</dbReference>
<dbReference type="InterPro" id="IPR013655">
    <property type="entry name" value="PAS_fold_3"/>
</dbReference>
<evidence type="ECO:0000313" key="6">
    <source>
        <dbReference type="EMBL" id="MCC3145161.1"/>
    </source>
</evidence>
<feature type="domain" description="PAS" evidence="1">
    <location>
        <begin position="282"/>
        <end position="353"/>
    </location>
</feature>
<evidence type="ECO:0000259" key="3">
    <source>
        <dbReference type="PROSITE" id="PS50887"/>
    </source>
</evidence>
<dbReference type="Proteomes" id="UP001199296">
    <property type="component" value="Unassembled WGS sequence"/>
</dbReference>
<dbReference type="PROSITE" id="PS50887">
    <property type="entry name" value="GGDEF"/>
    <property type="match status" value="1"/>
</dbReference>
<name>A0AAW4WVW3_9FIRM</name>
<dbReference type="PROSITE" id="PS51832">
    <property type="entry name" value="HD_GYP"/>
    <property type="match status" value="1"/>
</dbReference>
<dbReference type="GO" id="GO:0006355">
    <property type="term" value="P:regulation of DNA-templated transcription"/>
    <property type="evidence" value="ECO:0007669"/>
    <property type="project" value="InterPro"/>
</dbReference>
<gene>
    <name evidence="6" type="ORF">LJ207_07470</name>
</gene>
<dbReference type="InterPro" id="IPR003607">
    <property type="entry name" value="HD/PDEase_dom"/>
</dbReference>
<dbReference type="CDD" id="cd00077">
    <property type="entry name" value="HDc"/>
    <property type="match status" value="1"/>
</dbReference>
<dbReference type="InterPro" id="IPR000014">
    <property type="entry name" value="PAS"/>
</dbReference>
<evidence type="ECO:0000259" key="2">
    <source>
        <dbReference type="PROSITE" id="PS50113"/>
    </source>
</evidence>
<feature type="domain" description="HD" evidence="4">
    <location>
        <begin position="578"/>
        <end position="700"/>
    </location>
</feature>
<dbReference type="EC" id="2.7.7.65" evidence="6"/>
<dbReference type="InterPro" id="IPR037522">
    <property type="entry name" value="HD_GYP_dom"/>
</dbReference>
<proteinExistence type="predicted"/>
<dbReference type="NCBIfam" id="TIGR00254">
    <property type="entry name" value="GGDEF"/>
    <property type="match status" value="1"/>
</dbReference>
<feature type="domain" description="PAC" evidence="2">
    <location>
        <begin position="353"/>
        <end position="406"/>
    </location>
</feature>
<dbReference type="Pfam" id="PF13487">
    <property type="entry name" value="HD_5"/>
    <property type="match status" value="1"/>
</dbReference>
<dbReference type="InterPro" id="IPR013767">
    <property type="entry name" value="PAS_fold"/>
</dbReference>
<dbReference type="Pfam" id="PF00989">
    <property type="entry name" value="PAS"/>
    <property type="match status" value="1"/>
</dbReference>
<dbReference type="SMART" id="SM00471">
    <property type="entry name" value="HDc"/>
    <property type="match status" value="1"/>
</dbReference>
<evidence type="ECO:0000259" key="4">
    <source>
        <dbReference type="PROSITE" id="PS51831"/>
    </source>
</evidence>
<evidence type="ECO:0000313" key="7">
    <source>
        <dbReference type="Proteomes" id="UP001199296"/>
    </source>
</evidence>
<reference evidence="6 7" key="1">
    <citation type="submission" date="2021-10" db="EMBL/GenBank/DDBJ databases">
        <authorList>
            <person name="Grouzdev D.S."/>
            <person name="Pantiukh K.S."/>
            <person name="Krutkina M.S."/>
        </authorList>
    </citation>
    <scope>NUCLEOTIDE SEQUENCE [LARGE SCALE GENOMIC DNA]</scope>
    <source>
        <strain evidence="6 7">Z-7514</strain>
    </source>
</reference>
<dbReference type="InterPro" id="IPR000700">
    <property type="entry name" value="PAS-assoc_C"/>
</dbReference>
<dbReference type="AlphaFoldDB" id="A0AAW4WVW3"/>
<feature type="domain" description="GGDEF" evidence="3">
    <location>
        <begin position="435"/>
        <end position="565"/>
    </location>
</feature>
<dbReference type="PROSITE" id="PS51831">
    <property type="entry name" value="HD"/>
    <property type="match status" value="1"/>
</dbReference>
<dbReference type="EMBL" id="JAJFAT010000009">
    <property type="protein sequence ID" value="MCC3145161.1"/>
    <property type="molecule type" value="Genomic_DNA"/>
</dbReference>
<comment type="caution">
    <text evidence="6">The sequence shown here is derived from an EMBL/GenBank/DDBJ whole genome shotgun (WGS) entry which is preliminary data.</text>
</comment>